<keyword evidence="3" id="KW-0238">DNA-binding</keyword>
<keyword evidence="5" id="KW-0255">Endonuclease</keyword>
<dbReference type="InterPro" id="IPR044946">
    <property type="entry name" value="Restrct_endonuc_typeI_TRD_sf"/>
</dbReference>
<sequence length="418" mass="48031">MNYLDKILGGVEVEWKELGEVVHFINAKPHEKLVDPNGDVALMTSRFISTEGKLARYVKSENVLSPALKNDVAMVMSDLPNGKALAKTFFVEENNRFAANQRVCLLRVKDPKEYFPKFLHFVVNRNQQLLAYDNGLDQTHLKKDWILKIRVPVPCPNNQNKSLEIQKRIVAILDKFKEHTKELAIELTRELKGRKAQHNFYREKLFSFNENEIQYLPMGNPSVGEFQRGKRFVKDDMIQDGVPCIHYGEMYTYYGTWANKSKSFLSKELVERKNLRIAVNGDVVIVAAGETIEDIGLGTAWLGEEGVVIHDACFSFRSPSLNPKFVAYFTRTKQFHDQIKKHISSGKISAINARGLEKVLIPVPSPEEQDRIVTILDKFDILTSSISEGLPKEIELRKKQYEYYRDLLLTFPKHNIEL</sequence>
<feature type="domain" description="Type I restriction modification DNA specificity" evidence="4">
    <location>
        <begin position="12"/>
        <end position="184"/>
    </location>
</feature>
<evidence type="ECO:0000256" key="1">
    <source>
        <dbReference type="ARBA" id="ARBA00010923"/>
    </source>
</evidence>
<dbReference type="Proteomes" id="UP000628448">
    <property type="component" value="Unassembled WGS sequence"/>
</dbReference>
<dbReference type="Pfam" id="PF01420">
    <property type="entry name" value="Methylase_S"/>
    <property type="match status" value="2"/>
</dbReference>
<reference evidence="5" key="1">
    <citation type="submission" date="2020-11" db="EMBL/GenBank/DDBJ databases">
        <title>Bacterial whole genome sequence for Panacibacter sp. DH6.</title>
        <authorList>
            <person name="Le V."/>
            <person name="Ko S."/>
            <person name="Ahn C.-Y."/>
            <person name="Oh H.-M."/>
        </authorList>
    </citation>
    <scope>NUCLEOTIDE SEQUENCE</scope>
    <source>
        <strain evidence="5">DH6</strain>
    </source>
</reference>
<evidence type="ECO:0000313" key="6">
    <source>
        <dbReference type="Proteomes" id="UP000628448"/>
    </source>
</evidence>
<evidence type="ECO:0000256" key="2">
    <source>
        <dbReference type="ARBA" id="ARBA00022747"/>
    </source>
</evidence>
<comment type="similarity">
    <text evidence="1">Belongs to the type-I restriction system S methylase family.</text>
</comment>
<keyword evidence="2" id="KW-0680">Restriction system</keyword>
<evidence type="ECO:0000256" key="3">
    <source>
        <dbReference type="ARBA" id="ARBA00023125"/>
    </source>
</evidence>
<dbReference type="AlphaFoldDB" id="A0A931GY24"/>
<protein>
    <submittedName>
        <fullName evidence="5">Restriction endonuclease subunit S</fullName>
    </submittedName>
</protein>
<dbReference type="Gene3D" id="3.90.220.20">
    <property type="entry name" value="DNA methylase specificity domains"/>
    <property type="match status" value="2"/>
</dbReference>
<name>A0A931GY24_9BACT</name>
<dbReference type="PANTHER" id="PTHR43140">
    <property type="entry name" value="TYPE-1 RESTRICTION ENZYME ECOKI SPECIFICITY PROTEIN"/>
    <property type="match status" value="1"/>
</dbReference>
<proteinExistence type="inferred from homology"/>
<evidence type="ECO:0000313" key="5">
    <source>
        <dbReference type="EMBL" id="MBG9377189.1"/>
    </source>
</evidence>
<keyword evidence="6" id="KW-1185">Reference proteome</keyword>
<dbReference type="InterPro" id="IPR000055">
    <property type="entry name" value="Restrct_endonuc_typeI_TRD"/>
</dbReference>
<dbReference type="PANTHER" id="PTHR43140:SF1">
    <property type="entry name" value="TYPE I RESTRICTION ENZYME ECOKI SPECIFICITY SUBUNIT"/>
    <property type="match status" value="1"/>
</dbReference>
<dbReference type="CDD" id="cd17268">
    <property type="entry name" value="RMtype1_S_Ara36733I_TRD1-CR1_like"/>
    <property type="match status" value="1"/>
</dbReference>
<organism evidence="5 6">
    <name type="scientific">Panacibacter microcysteis</name>
    <dbReference type="NCBI Taxonomy" id="2793269"/>
    <lineage>
        <taxon>Bacteria</taxon>
        <taxon>Pseudomonadati</taxon>
        <taxon>Bacteroidota</taxon>
        <taxon>Chitinophagia</taxon>
        <taxon>Chitinophagales</taxon>
        <taxon>Chitinophagaceae</taxon>
        <taxon>Panacibacter</taxon>
    </lineage>
</organism>
<dbReference type="SUPFAM" id="SSF116734">
    <property type="entry name" value="DNA methylase specificity domain"/>
    <property type="match status" value="2"/>
</dbReference>
<dbReference type="EMBL" id="JADWYR010000002">
    <property type="protein sequence ID" value="MBG9377189.1"/>
    <property type="molecule type" value="Genomic_DNA"/>
</dbReference>
<dbReference type="InterPro" id="IPR051212">
    <property type="entry name" value="Type-I_RE_S_subunit"/>
</dbReference>
<keyword evidence="5" id="KW-0378">Hydrolase</keyword>
<evidence type="ECO:0000259" key="4">
    <source>
        <dbReference type="Pfam" id="PF01420"/>
    </source>
</evidence>
<accession>A0A931GY24</accession>
<dbReference type="GO" id="GO:0004519">
    <property type="term" value="F:endonuclease activity"/>
    <property type="evidence" value="ECO:0007669"/>
    <property type="project" value="UniProtKB-KW"/>
</dbReference>
<dbReference type="GO" id="GO:0003677">
    <property type="term" value="F:DNA binding"/>
    <property type="evidence" value="ECO:0007669"/>
    <property type="project" value="UniProtKB-KW"/>
</dbReference>
<keyword evidence="5" id="KW-0540">Nuclease</keyword>
<dbReference type="RefSeq" id="WP_196991288.1">
    <property type="nucleotide sequence ID" value="NZ_JADWYR010000002.1"/>
</dbReference>
<comment type="caution">
    <text evidence="5">The sequence shown here is derived from an EMBL/GenBank/DDBJ whole genome shotgun (WGS) entry which is preliminary data.</text>
</comment>
<gene>
    <name evidence="5" type="ORF">I5907_13175</name>
</gene>
<dbReference type="GO" id="GO:0009307">
    <property type="term" value="P:DNA restriction-modification system"/>
    <property type="evidence" value="ECO:0007669"/>
    <property type="project" value="UniProtKB-KW"/>
</dbReference>
<feature type="domain" description="Type I restriction modification DNA specificity" evidence="4">
    <location>
        <begin position="223"/>
        <end position="395"/>
    </location>
</feature>